<keyword evidence="2" id="KW-1185">Reference proteome</keyword>
<name>A0AA36GHT4_CYLNA</name>
<dbReference type="Proteomes" id="UP001176961">
    <property type="component" value="Unassembled WGS sequence"/>
</dbReference>
<evidence type="ECO:0000313" key="1">
    <source>
        <dbReference type="EMBL" id="CAJ0588966.1"/>
    </source>
</evidence>
<dbReference type="EMBL" id="CATQJL010000001">
    <property type="protein sequence ID" value="CAJ0588966.1"/>
    <property type="molecule type" value="Genomic_DNA"/>
</dbReference>
<reference evidence="1" key="1">
    <citation type="submission" date="2023-07" db="EMBL/GenBank/DDBJ databases">
        <authorList>
            <consortium name="CYATHOMIX"/>
        </authorList>
    </citation>
    <scope>NUCLEOTIDE SEQUENCE</scope>
    <source>
        <strain evidence="1">N/A</strain>
    </source>
</reference>
<evidence type="ECO:0000313" key="2">
    <source>
        <dbReference type="Proteomes" id="UP001176961"/>
    </source>
</evidence>
<organism evidence="1 2">
    <name type="scientific">Cylicocyclus nassatus</name>
    <name type="common">Nematode worm</name>
    <dbReference type="NCBI Taxonomy" id="53992"/>
    <lineage>
        <taxon>Eukaryota</taxon>
        <taxon>Metazoa</taxon>
        <taxon>Ecdysozoa</taxon>
        <taxon>Nematoda</taxon>
        <taxon>Chromadorea</taxon>
        <taxon>Rhabditida</taxon>
        <taxon>Rhabditina</taxon>
        <taxon>Rhabditomorpha</taxon>
        <taxon>Strongyloidea</taxon>
        <taxon>Strongylidae</taxon>
        <taxon>Cylicocyclus</taxon>
    </lineage>
</organism>
<sequence>MDRCSERGVCFGLSGNEFKCVPTEADRVEWELIAGYPSRREDAASPLQGRRPERRGENCMASTDSCEWCGGDAHPEQSQDAQCRQ</sequence>
<dbReference type="AlphaFoldDB" id="A0AA36GHT4"/>
<protein>
    <submittedName>
        <fullName evidence="1">Uncharacterized protein</fullName>
    </submittedName>
</protein>
<accession>A0AA36GHT4</accession>
<proteinExistence type="predicted"/>
<comment type="caution">
    <text evidence="1">The sequence shown here is derived from an EMBL/GenBank/DDBJ whole genome shotgun (WGS) entry which is preliminary data.</text>
</comment>
<gene>
    <name evidence="1" type="ORF">CYNAS_LOCUS949</name>
</gene>